<accession>A0A517P8U8</accession>
<dbReference type="PROSITE" id="PS51257">
    <property type="entry name" value="PROKAR_LIPOPROTEIN"/>
    <property type="match status" value="1"/>
</dbReference>
<dbReference type="OrthoDB" id="282621at2"/>
<keyword evidence="1" id="KW-0175">Coiled coil</keyword>
<feature type="compositionally biased region" description="Pro residues" evidence="2">
    <location>
        <begin position="251"/>
        <end position="261"/>
    </location>
</feature>
<keyword evidence="5" id="KW-1185">Reference proteome</keyword>
<organism evidence="4 5">
    <name type="scientific">Alienimonas californiensis</name>
    <dbReference type="NCBI Taxonomy" id="2527989"/>
    <lineage>
        <taxon>Bacteria</taxon>
        <taxon>Pseudomonadati</taxon>
        <taxon>Planctomycetota</taxon>
        <taxon>Planctomycetia</taxon>
        <taxon>Planctomycetales</taxon>
        <taxon>Planctomycetaceae</taxon>
        <taxon>Alienimonas</taxon>
    </lineage>
</organism>
<proteinExistence type="predicted"/>
<reference evidence="4 5" key="1">
    <citation type="submission" date="2019-02" db="EMBL/GenBank/DDBJ databases">
        <title>Deep-cultivation of Planctomycetes and their phenomic and genomic characterization uncovers novel biology.</title>
        <authorList>
            <person name="Wiegand S."/>
            <person name="Jogler M."/>
            <person name="Boedeker C."/>
            <person name="Pinto D."/>
            <person name="Vollmers J."/>
            <person name="Rivas-Marin E."/>
            <person name="Kohn T."/>
            <person name="Peeters S.H."/>
            <person name="Heuer A."/>
            <person name="Rast P."/>
            <person name="Oberbeckmann S."/>
            <person name="Bunk B."/>
            <person name="Jeske O."/>
            <person name="Meyerdierks A."/>
            <person name="Storesund J.E."/>
            <person name="Kallscheuer N."/>
            <person name="Luecker S."/>
            <person name="Lage O.M."/>
            <person name="Pohl T."/>
            <person name="Merkel B.J."/>
            <person name="Hornburger P."/>
            <person name="Mueller R.-W."/>
            <person name="Bruemmer F."/>
            <person name="Labrenz M."/>
            <person name="Spormann A.M."/>
            <person name="Op den Camp H."/>
            <person name="Overmann J."/>
            <person name="Amann R."/>
            <person name="Jetten M.S.M."/>
            <person name="Mascher T."/>
            <person name="Medema M.H."/>
            <person name="Devos D.P."/>
            <person name="Kaster A.-K."/>
            <person name="Ovreas L."/>
            <person name="Rohde M."/>
            <person name="Galperin M.Y."/>
            <person name="Jogler C."/>
        </authorList>
    </citation>
    <scope>NUCLEOTIDE SEQUENCE [LARGE SCALE GENOMIC DNA]</scope>
    <source>
        <strain evidence="4 5">CA12</strain>
    </source>
</reference>
<feature type="signal peptide" evidence="3">
    <location>
        <begin position="1"/>
        <end position="19"/>
    </location>
</feature>
<evidence type="ECO:0000313" key="5">
    <source>
        <dbReference type="Proteomes" id="UP000318741"/>
    </source>
</evidence>
<feature type="chain" id="PRO_5022178376" description="Lipoprotein" evidence="3">
    <location>
        <begin position="20"/>
        <end position="310"/>
    </location>
</feature>
<evidence type="ECO:0000256" key="1">
    <source>
        <dbReference type="SAM" id="Coils"/>
    </source>
</evidence>
<evidence type="ECO:0008006" key="6">
    <source>
        <dbReference type="Google" id="ProtNLM"/>
    </source>
</evidence>
<evidence type="ECO:0000256" key="3">
    <source>
        <dbReference type="SAM" id="SignalP"/>
    </source>
</evidence>
<dbReference type="KEGG" id="acaf:CA12_18760"/>
<gene>
    <name evidence="4" type="ORF">CA12_18760</name>
</gene>
<evidence type="ECO:0000256" key="2">
    <source>
        <dbReference type="SAM" id="MobiDB-lite"/>
    </source>
</evidence>
<dbReference type="EMBL" id="CP036265">
    <property type="protein sequence ID" value="QDT15782.1"/>
    <property type="molecule type" value="Genomic_DNA"/>
</dbReference>
<protein>
    <recommendedName>
        <fullName evidence="6">Lipoprotein</fullName>
    </recommendedName>
</protein>
<evidence type="ECO:0000313" key="4">
    <source>
        <dbReference type="EMBL" id="QDT15782.1"/>
    </source>
</evidence>
<dbReference type="RefSeq" id="WP_145358686.1">
    <property type="nucleotide sequence ID" value="NZ_CP036265.1"/>
</dbReference>
<name>A0A517P8U8_9PLAN</name>
<keyword evidence="3" id="KW-0732">Signal</keyword>
<feature type="region of interest" description="Disordered" evidence="2">
    <location>
        <begin position="222"/>
        <end position="310"/>
    </location>
</feature>
<sequence precursor="true">MRRFRPAAALALLTGGLVAGGLSGCASNNAAALRGDLLRTQDVLARTQIELREARAELAAAERSADALRARLDVGGPVVAEAPEQTRAMGRITQLTVSRLLTGGLDHDGEPGDETLAVVLAPADAGGDPVKVAGSVSLELLDLSAPRDRRQVGQWSFDAAEAAEKWRSTALGTGYRFRLPLAPRPPGATGGEELHLVARFEAADGRQFDLTHPLHVNRRRSIGAAEPPPAPVPFPEDVPPATLPAAAPAPTGAPPDDPFASPPATLEPVPPEPFPVTSPPAEESADATPPGIAEAPVDPFGPGNDPFAEL</sequence>
<dbReference type="AlphaFoldDB" id="A0A517P8U8"/>
<dbReference type="Proteomes" id="UP000318741">
    <property type="component" value="Chromosome"/>
</dbReference>
<feature type="compositionally biased region" description="Pro residues" evidence="2">
    <location>
        <begin position="226"/>
        <end position="242"/>
    </location>
</feature>
<feature type="coiled-coil region" evidence="1">
    <location>
        <begin position="37"/>
        <end position="71"/>
    </location>
</feature>
<feature type="compositionally biased region" description="Pro residues" evidence="2">
    <location>
        <begin position="268"/>
        <end position="278"/>
    </location>
</feature>